<dbReference type="Pfam" id="PF00201">
    <property type="entry name" value="UDPGT"/>
    <property type="match status" value="2"/>
</dbReference>
<keyword evidence="3 4" id="KW-0808">Transferase</keyword>
<evidence type="ECO:0000256" key="2">
    <source>
        <dbReference type="ARBA" id="ARBA00022676"/>
    </source>
</evidence>
<organism evidence="4 5">
    <name type="scientific">Cinnamomum micranthum f. kanehirae</name>
    <dbReference type="NCBI Taxonomy" id="337451"/>
    <lineage>
        <taxon>Eukaryota</taxon>
        <taxon>Viridiplantae</taxon>
        <taxon>Streptophyta</taxon>
        <taxon>Embryophyta</taxon>
        <taxon>Tracheophyta</taxon>
        <taxon>Spermatophyta</taxon>
        <taxon>Magnoliopsida</taxon>
        <taxon>Magnoliidae</taxon>
        <taxon>Laurales</taxon>
        <taxon>Lauraceae</taxon>
        <taxon>Cinnamomum</taxon>
    </lineage>
</organism>
<name>A0A443PDY7_9MAGN</name>
<dbReference type="AlphaFoldDB" id="A0A443PDY7"/>
<comment type="caution">
    <text evidence="4">The sequence shown here is derived from an EMBL/GenBank/DDBJ whole genome shotgun (WGS) entry which is preliminary data.</text>
</comment>
<accession>A0A443PDY7</accession>
<dbReference type="EMBL" id="QPKB01000007">
    <property type="protein sequence ID" value="RWR88996.1"/>
    <property type="molecule type" value="Genomic_DNA"/>
</dbReference>
<dbReference type="PANTHER" id="PTHR48047">
    <property type="entry name" value="GLYCOSYLTRANSFERASE"/>
    <property type="match status" value="1"/>
</dbReference>
<evidence type="ECO:0000313" key="5">
    <source>
        <dbReference type="Proteomes" id="UP000283530"/>
    </source>
</evidence>
<dbReference type="InterPro" id="IPR002213">
    <property type="entry name" value="UDP_glucos_trans"/>
</dbReference>
<dbReference type="Gene3D" id="3.40.50.2000">
    <property type="entry name" value="Glycogen Phosphorylase B"/>
    <property type="match status" value="4"/>
</dbReference>
<comment type="similarity">
    <text evidence="1">Belongs to the UDP-glycosyltransferase family.</text>
</comment>
<reference evidence="4 5" key="1">
    <citation type="journal article" date="2019" name="Nat. Plants">
        <title>Stout camphor tree genome fills gaps in understanding of flowering plant genome evolution.</title>
        <authorList>
            <person name="Chaw S.M."/>
            <person name="Liu Y.C."/>
            <person name="Wu Y.W."/>
            <person name="Wang H.Y."/>
            <person name="Lin C.I."/>
            <person name="Wu C.S."/>
            <person name="Ke H.M."/>
            <person name="Chang L.Y."/>
            <person name="Hsu C.Y."/>
            <person name="Yang H.T."/>
            <person name="Sudianto E."/>
            <person name="Hsu M.H."/>
            <person name="Wu K.P."/>
            <person name="Wang L.N."/>
            <person name="Leebens-Mack J.H."/>
            <person name="Tsai I.J."/>
        </authorList>
    </citation>
    <scope>NUCLEOTIDE SEQUENCE [LARGE SCALE GENOMIC DNA]</scope>
    <source>
        <strain evidence="5">cv. Chaw 1501</strain>
        <tissue evidence="4">Young leaves</tissue>
    </source>
</reference>
<dbReference type="SUPFAM" id="SSF53756">
    <property type="entry name" value="UDP-Glycosyltransferase/glycogen phosphorylase"/>
    <property type="match status" value="2"/>
</dbReference>
<dbReference type="Proteomes" id="UP000283530">
    <property type="component" value="Unassembled WGS sequence"/>
</dbReference>
<evidence type="ECO:0000256" key="1">
    <source>
        <dbReference type="ARBA" id="ARBA00009995"/>
    </source>
</evidence>
<dbReference type="FunFam" id="3.40.50.2000:FF:000103">
    <property type="entry name" value="Glycosyltransferase"/>
    <property type="match status" value="2"/>
</dbReference>
<gene>
    <name evidence="4" type="ORF">CKAN_01804000</name>
</gene>
<dbReference type="OrthoDB" id="5835829at2759"/>
<evidence type="ECO:0000313" key="4">
    <source>
        <dbReference type="EMBL" id="RWR88996.1"/>
    </source>
</evidence>
<evidence type="ECO:0000256" key="3">
    <source>
        <dbReference type="ARBA" id="ARBA00022679"/>
    </source>
</evidence>
<dbReference type="InterPro" id="IPR035595">
    <property type="entry name" value="UDP_glycos_trans_CS"/>
</dbReference>
<dbReference type="FunFam" id="3.40.50.2000:FF:000064">
    <property type="entry name" value="Glycosyltransferase"/>
    <property type="match status" value="1"/>
</dbReference>
<dbReference type="CDD" id="cd03784">
    <property type="entry name" value="GT1_Gtf-like"/>
    <property type="match status" value="2"/>
</dbReference>
<dbReference type="PROSITE" id="PS00375">
    <property type="entry name" value="UDPGT"/>
    <property type="match status" value="1"/>
</dbReference>
<protein>
    <submittedName>
        <fullName evidence="4">UDP-glycosyltransferase 92A1-like protein</fullName>
    </submittedName>
</protein>
<keyword evidence="5" id="KW-1185">Reference proteome</keyword>
<proteinExistence type="inferred from homology"/>
<dbReference type="GO" id="GO:0035251">
    <property type="term" value="F:UDP-glucosyltransferase activity"/>
    <property type="evidence" value="ECO:0007669"/>
    <property type="project" value="TreeGrafter"/>
</dbReference>
<keyword evidence="2" id="KW-0328">Glycosyltransferase</keyword>
<dbReference type="PANTHER" id="PTHR48047:SF61">
    <property type="entry name" value="OS04G0273600 PROTEIN"/>
    <property type="match status" value="1"/>
</dbReference>
<sequence length="812" mass="91000">MAAERVRRESCGEKTEAIGEEIGSPRRRYCRMNQRGHLIPFIALARLLEQHTPYTITIINTPLNIKQLRSLLPLNTTIQLSELPYNAPDHGLPPNCENTNTVPPHLALRFIQSSQSLQPAFDGLLSSICGGGRRPLCIIADGFMAWTVESARKFGVFHCIFQTTGAYGAAIVFSLWTHLPHRKADAGEEFSLPGLPDVKLHRSQIMAEFRDIDGTDPWSILLRKCLYFSGQSDGVLVNTVEEMESKALNHLRKNTWRRVWAIGPLLSPPFTPSTTSFCVEWLSLQTPDSVLYVSFGSQSSIDLSPMMELAKGLEASRKHFIWVIRPPNGFDPDEEFRAEWLPEGFEERITERKQGILVKKWAPQMEILSHESTGAFLSHCGWNSVLESLREGVPIIGWPIGAEQPYNSKLLEEELGVAVEMARGRDAEISGVEVAAVLGWVMDGESEKGMEIRRKTKKMQELMKAATSHLIPFTALARLLEQRTPYTITIINTSLNIQRLRSSLPENTTIRLVSLPFNSSDHGLPPNCENTNTVPPHLILRFVQATESLQPAFDNLISAMCIKGSLPLCIISDFVMSWSIQSAERFVIFSSIFNTGGAYGSVIYTSLWTHLSLDQSNSDEFSMLDFPDVKLRRSQLTHNIINADEINPWALFVKKLYAFAGRSNGFLLNTVEELEGKALQQFRKNVQSKVWAIGPLALLSPPPVSSSMSTCVQWLNQHPSNSVLYISFGSENSINPSPMMELAKGLEACGNPFIWVIRPPSGFDVNEEFRTEWLPEGFEDRITERTQGILVKKWAPQLEILSHKSTAAFLSH</sequence>